<dbReference type="InterPro" id="IPR050921">
    <property type="entry name" value="T4SS_GSP_E_ATPase"/>
</dbReference>
<accession>A0ABY5HKC6</accession>
<dbReference type="InterPro" id="IPR027417">
    <property type="entry name" value="P-loop_NTPase"/>
</dbReference>
<dbReference type="Pfam" id="PF00437">
    <property type="entry name" value="T2SSE"/>
    <property type="match status" value="1"/>
</dbReference>
<evidence type="ECO:0000313" key="3">
    <source>
        <dbReference type="EMBL" id="UTW12048.1"/>
    </source>
</evidence>
<organism evidence="3 4">
    <name type="scientific">Marinobacterium rhizophilum</name>
    <dbReference type="NCBI Taxonomy" id="420402"/>
    <lineage>
        <taxon>Bacteria</taxon>
        <taxon>Pseudomonadati</taxon>
        <taxon>Pseudomonadota</taxon>
        <taxon>Gammaproteobacteria</taxon>
        <taxon>Oceanospirillales</taxon>
        <taxon>Oceanospirillaceae</taxon>
        <taxon>Marinobacterium</taxon>
    </lineage>
</organism>
<proteinExistence type="inferred from homology"/>
<feature type="domain" description="Bacterial type II secretion system protein E" evidence="2">
    <location>
        <begin position="83"/>
        <end position="362"/>
    </location>
</feature>
<dbReference type="RefSeq" id="WP_255854099.1">
    <property type="nucleotide sequence ID" value="NZ_CP073347.1"/>
</dbReference>
<dbReference type="PANTHER" id="PTHR30486:SF6">
    <property type="entry name" value="TYPE IV PILUS RETRACTATION ATPASE PILT"/>
    <property type="match status" value="1"/>
</dbReference>
<name>A0ABY5HKC6_9GAMM</name>
<dbReference type="Gene3D" id="3.30.450.380">
    <property type="match status" value="1"/>
</dbReference>
<gene>
    <name evidence="3" type="ORF">KDW95_22965</name>
</gene>
<reference evidence="3" key="1">
    <citation type="submission" date="2021-04" db="EMBL/GenBank/DDBJ databases">
        <title>Oceanospirillales bacteria with DddD are important DMSP degraders in coastal seawater.</title>
        <authorList>
            <person name="Liu J."/>
        </authorList>
    </citation>
    <scope>NUCLEOTIDE SEQUENCE</scope>
    <source>
        <strain evidence="3">D13-1</strain>
    </source>
</reference>
<evidence type="ECO:0000256" key="1">
    <source>
        <dbReference type="ARBA" id="ARBA00006611"/>
    </source>
</evidence>
<dbReference type="CDD" id="cd01130">
    <property type="entry name" value="VirB11-like_ATPase"/>
    <property type="match status" value="1"/>
</dbReference>
<comment type="similarity">
    <text evidence="1">Belongs to the GSP E family.</text>
</comment>
<keyword evidence="4" id="KW-1185">Reference proteome</keyword>
<sequence length="450" mass="49198">MNVMNRAVQSGTNEDYFRRIRRLLHRRLIDSVEEEGNALPDSSDAIRKRVAGLLDEFQYESGVSIDASQGQQIAHEIIQELGGMGPLAPLMLDSELSDILVNGPDEVWVDRQGRLELTPVRFDDEAHLRRFVDRLVSAQGRHLDAGSPMVDARLSDGSRLHAVIPPLCGRGTVVSIRRFRVETTTRDELLQQGFISEPMLELLSLAVRGGLNIVIAGGAAAGKTTLLNLLSRFIPQNERVVTVEETAELQLEHGHVISLEAKPGNLEGSGGIGLRELVRTALRMRADRIIVGEVRGCEVFDMLQAMNVGHDGSLTTVHANSPGDVLRRLEALALMGDTGLPRESVRDMIGSAIQVVVQLVRFRDGSRRVASVSEVISEEGQLSVRELYRFKPDVVPQAPDEEHAFTAGQHQATGAPVSFLARLQLRGFDTSSFIRSAAEAGDAGTQVPHD</sequence>
<dbReference type="PANTHER" id="PTHR30486">
    <property type="entry name" value="TWITCHING MOTILITY PROTEIN PILT"/>
    <property type="match status" value="1"/>
</dbReference>
<evidence type="ECO:0000313" key="4">
    <source>
        <dbReference type="Proteomes" id="UP001058461"/>
    </source>
</evidence>
<protein>
    <submittedName>
        <fullName evidence="3">CpaF family protein</fullName>
    </submittedName>
</protein>
<evidence type="ECO:0000259" key="2">
    <source>
        <dbReference type="Pfam" id="PF00437"/>
    </source>
</evidence>
<dbReference type="SUPFAM" id="SSF52540">
    <property type="entry name" value="P-loop containing nucleoside triphosphate hydrolases"/>
    <property type="match status" value="1"/>
</dbReference>
<dbReference type="Gene3D" id="3.40.50.300">
    <property type="entry name" value="P-loop containing nucleotide triphosphate hydrolases"/>
    <property type="match status" value="1"/>
</dbReference>
<dbReference type="Proteomes" id="UP001058461">
    <property type="component" value="Chromosome"/>
</dbReference>
<dbReference type="InterPro" id="IPR001482">
    <property type="entry name" value="T2SS/T4SS_dom"/>
</dbReference>
<dbReference type="EMBL" id="CP073347">
    <property type="protein sequence ID" value="UTW12048.1"/>
    <property type="molecule type" value="Genomic_DNA"/>
</dbReference>